<proteinExistence type="predicted"/>
<sequence length="93" mass="10348">MATHRQYPTHDQEYLREVAAEGFALVDKFYGRGTTRICPPPSPPLAAPASQLYDDRAQQAVNSKQVAYRSGGTMRKPAQIFGGTLIPARRWDV</sequence>
<keyword evidence="2" id="KW-1185">Reference proteome</keyword>
<gene>
    <name evidence="1" type="ORF">Ddye_020681</name>
</gene>
<dbReference type="EMBL" id="JANJYI010000006">
    <property type="protein sequence ID" value="KAK2645486.1"/>
    <property type="molecule type" value="Genomic_DNA"/>
</dbReference>
<protein>
    <submittedName>
        <fullName evidence="1">Uncharacterized protein</fullName>
    </submittedName>
</protein>
<reference evidence="1" key="1">
    <citation type="journal article" date="2023" name="Plant J.">
        <title>Genome sequences and population genomics provide insights into the demographic history, inbreeding, and mutation load of two 'living fossil' tree species of Dipteronia.</title>
        <authorList>
            <person name="Feng Y."/>
            <person name="Comes H.P."/>
            <person name="Chen J."/>
            <person name="Zhu S."/>
            <person name="Lu R."/>
            <person name="Zhang X."/>
            <person name="Li P."/>
            <person name="Qiu J."/>
            <person name="Olsen K.M."/>
            <person name="Qiu Y."/>
        </authorList>
    </citation>
    <scope>NUCLEOTIDE SEQUENCE</scope>
    <source>
        <strain evidence="1">KIB01</strain>
    </source>
</reference>
<comment type="caution">
    <text evidence="1">The sequence shown here is derived from an EMBL/GenBank/DDBJ whole genome shotgun (WGS) entry which is preliminary data.</text>
</comment>
<evidence type="ECO:0000313" key="1">
    <source>
        <dbReference type="EMBL" id="KAK2645486.1"/>
    </source>
</evidence>
<name>A0AAD9U0Z8_9ROSI</name>
<accession>A0AAD9U0Z8</accession>
<evidence type="ECO:0000313" key="2">
    <source>
        <dbReference type="Proteomes" id="UP001280121"/>
    </source>
</evidence>
<dbReference type="AlphaFoldDB" id="A0AAD9U0Z8"/>
<dbReference type="Proteomes" id="UP001280121">
    <property type="component" value="Unassembled WGS sequence"/>
</dbReference>
<organism evidence="1 2">
    <name type="scientific">Dipteronia dyeriana</name>
    <dbReference type="NCBI Taxonomy" id="168575"/>
    <lineage>
        <taxon>Eukaryota</taxon>
        <taxon>Viridiplantae</taxon>
        <taxon>Streptophyta</taxon>
        <taxon>Embryophyta</taxon>
        <taxon>Tracheophyta</taxon>
        <taxon>Spermatophyta</taxon>
        <taxon>Magnoliopsida</taxon>
        <taxon>eudicotyledons</taxon>
        <taxon>Gunneridae</taxon>
        <taxon>Pentapetalae</taxon>
        <taxon>rosids</taxon>
        <taxon>malvids</taxon>
        <taxon>Sapindales</taxon>
        <taxon>Sapindaceae</taxon>
        <taxon>Hippocastanoideae</taxon>
        <taxon>Acereae</taxon>
        <taxon>Dipteronia</taxon>
    </lineage>
</organism>